<keyword evidence="2" id="KW-1185">Reference proteome</keyword>
<accession>A0A366CVP3</accession>
<dbReference type="EMBL" id="QNRF01000007">
    <property type="protein sequence ID" value="RBO81907.1"/>
    <property type="molecule type" value="Genomic_DNA"/>
</dbReference>
<reference evidence="1 2" key="1">
    <citation type="submission" date="2018-06" db="EMBL/GenBank/DDBJ databases">
        <title>Genomic Encyclopedia of Type Strains, Phase III (KMG-III): the genomes of soil and plant-associated and newly described type strains.</title>
        <authorList>
            <person name="Whitman W."/>
        </authorList>
    </citation>
    <scope>NUCLEOTIDE SEQUENCE [LARGE SCALE GENOMIC DNA]</scope>
    <source>
        <strain evidence="1 2">CECT 7732</strain>
    </source>
</reference>
<dbReference type="Proteomes" id="UP000252086">
    <property type="component" value="Unassembled WGS sequence"/>
</dbReference>
<organism evidence="1 2">
    <name type="scientific">Marinomonas aquiplantarum</name>
    <dbReference type="NCBI Taxonomy" id="491951"/>
    <lineage>
        <taxon>Bacteria</taxon>
        <taxon>Pseudomonadati</taxon>
        <taxon>Pseudomonadota</taxon>
        <taxon>Gammaproteobacteria</taxon>
        <taxon>Oceanospirillales</taxon>
        <taxon>Oceanospirillaceae</taxon>
        <taxon>Marinomonas</taxon>
    </lineage>
</organism>
<proteinExistence type="predicted"/>
<comment type="caution">
    <text evidence="1">The sequence shown here is derived from an EMBL/GenBank/DDBJ whole genome shotgun (WGS) entry which is preliminary data.</text>
</comment>
<dbReference type="AlphaFoldDB" id="A0A366CVP3"/>
<evidence type="ECO:0000313" key="2">
    <source>
        <dbReference type="Proteomes" id="UP000252086"/>
    </source>
</evidence>
<protein>
    <submittedName>
        <fullName evidence="1">Uncharacterized protein</fullName>
    </submittedName>
</protein>
<sequence>MSGRDPQDNPVEYMLNDQATRRDSALWKAADATQVAVRAQTTKVAETVIGGVVAFGSGVRRGGAGSMMEASKGDREE</sequence>
<name>A0A366CVP3_9GAMM</name>
<evidence type="ECO:0000313" key="1">
    <source>
        <dbReference type="EMBL" id="RBO81907.1"/>
    </source>
</evidence>
<gene>
    <name evidence="1" type="ORF">DFP76_10750</name>
</gene>